<organism evidence="1 2">
    <name type="scientific">Streptococcus pasteurianus</name>
    <dbReference type="NCBI Taxonomy" id="197614"/>
    <lineage>
        <taxon>Bacteria</taxon>
        <taxon>Bacillati</taxon>
        <taxon>Bacillota</taxon>
        <taxon>Bacilli</taxon>
        <taxon>Lactobacillales</taxon>
        <taxon>Streptococcaceae</taxon>
        <taxon>Streptococcus</taxon>
    </lineage>
</organism>
<proteinExistence type="predicted"/>
<dbReference type="Gene3D" id="3.30.70.360">
    <property type="match status" value="1"/>
</dbReference>
<feature type="non-terminal residue" evidence="1">
    <location>
        <position position="96"/>
    </location>
</feature>
<evidence type="ECO:0000313" key="2">
    <source>
        <dbReference type="Proteomes" id="UP001237917"/>
    </source>
</evidence>
<dbReference type="SUPFAM" id="SSF55031">
    <property type="entry name" value="Bacterial exopeptidase dimerisation domain"/>
    <property type="match status" value="1"/>
</dbReference>
<accession>A0AAW6YSL6</accession>
<dbReference type="Proteomes" id="UP001237917">
    <property type="component" value="Unassembled WGS sequence"/>
</dbReference>
<evidence type="ECO:0000313" key="1">
    <source>
        <dbReference type="EMBL" id="MDK7294161.1"/>
    </source>
</evidence>
<dbReference type="EMBL" id="JASOPU010000219">
    <property type="protein sequence ID" value="MDK7294161.1"/>
    <property type="molecule type" value="Genomic_DNA"/>
</dbReference>
<gene>
    <name evidence="1" type="ORF">QP487_12145</name>
</gene>
<comment type="caution">
    <text evidence="1">The sequence shown here is derived from an EMBL/GenBank/DDBJ whole genome shotgun (WGS) entry which is preliminary data.</text>
</comment>
<protein>
    <submittedName>
        <fullName evidence="1">Succinyl-diaminopimelate desuccinylase</fullName>
    </submittedName>
</protein>
<name>A0AAW6YSL6_9STRE</name>
<sequence length="96" mass="10399">LSNQRFDENFNTESAYNADLGKTLNVNTVIEGGTQINSVAGLVKMKANTRTVPEAGNDLVLSIINDCIEELNAKSEGYLELNLLQNNPPATSTEDN</sequence>
<dbReference type="InterPro" id="IPR036264">
    <property type="entry name" value="Bact_exopeptidase_dim_dom"/>
</dbReference>
<reference evidence="1" key="1">
    <citation type="submission" date="2023-05" db="EMBL/GenBank/DDBJ databases">
        <title>Cataloging the Phylogenetic Diversity of Human Bladder Bacteria.</title>
        <authorList>
            <person name="Du J."/>
        </authorList>
    </citation>
    <scope>NUCLEOTIDE SEQUENCE</scope>
    <source>
        <strain evidence="1">UMB0765</strain>
    </source>
</reference>
<feature type="non-terminal residue" evidence="1">
    <location>
        <position position="1"/>
    </location>
</feature>
<dbReference type="AlphaFoldDB" id="A0AAW6YSL6"/>